<sequence>MTEENVRFFGGPLDGRVQTLDDPVSGTVMRHVHLHEGPKIETFYQLGFSPEAGWEYRLCGLPASEADEAREL</sequence>
<dbReference type="AlphaFoldDB" id="A0A076MTW6"/>
<proteinExistence type="predicted"/>
<accession>A0A076MTW6</accession>
<reference evidence="1 2" key="1">
    <citation type="submission" date="2014-07" db="EMBL/GenBank/DDBJ databases">
        <title>Whole Genome Sequence of the Amycolatopsis methanolica 239.</title>
        <authorList>
            <person name="Tang B."/>
        </authorList>
    </citation>
    <scope>NUCLEOTIDE SEQUENCE [LARGE SCALE GENOMIC DNA]</scope>
    <source>
        <strain evidence="1 2">239</strain>
    </source>
</reference>
<dbReference type="Proteomes" id="UP000062973">
    <property type="component" value="Chromosome"/>
</dbReference>
<evidence type="ECO:0000313" key="2">
    <source>
        <dbReference type="Proteomes" id="UP000062973"/>
    </source>
</evidence>
<keyword evidence="2" id="KW-1185">Reference proteome</keyword>
<name>A0A076MTW6_AMYME</name>
<organism evidence="1 2">
    <name type="scientific">Amycolatopsis methanolica 239</name>
    <dbReference type="NCBI Taxonomy" id="1068978"/>
    <lineage>
        <taxon>Bacteria</taxon>
        <taxon>Bacillati</taxon>
        <taxon>Actinomycetota</taxon>
        <taxon>Actinomycetes</taxon>
        <taxon>Pseudonocardiales</taxon>
        <taxon>Pseudonocardiaceae</taxon>
        <taxon>Amycolatopsis</taxon>
        <taxon>Amycolatopsis methanolica group</taxon>
    </lineage>
</organism>
<dbReference type="KEGG" id="amq:AMETH_1145"/>
<dbReference type="STRING" id="1068978.AMETH_1145"/>
<evidence type="ECO:0000313" key="1">
    <source>
        <dbReference type="EMBL" id="AIJ21237.1"/>
    </source>
</evidence>
<dbReference type="EMBL" id="CP009110">
    <property type="protein sequence ID" value="AIJ21237.1"/>
    <property type="molecule type" value="Genomic_DNA"/>
</dbReference>
<gene>
    <name evidence="1" type="ORF">AMETH_1145</name>
</gene>
<protein>
    <submittedName>
        <fullName evidence="1">Uncharacterized protein</fullName>
    </submittedName>
</protein>
<dbReference type="PATRIC" id="fig|1068978.7.peg.1205"/>
<dbReference type="eggNOG" id="ENOG503474W">
    <property type="taxonomic scope" value="Bacteria"/>
</dbReference>
<dbReference type="HOGENOM" id="CLU_187579_0_0_11"/>
<dbReference type="RefSeq" id="WP_017987103.1">
    <property type="nucleotide sequence ID" value="NZ_AQUL01000001.1"/>
</dbReference>
<dbReference type="OrthoDB" id="5192770at2"/>